<organism evidence="1">
    <name type="scientific">Tanacetum cinerariifolium</name>
    <name type="common">Dalmatian daisy</name>
    <name type="synonym">Chrysanthemum cinerariifolium</name>
    <dbReference type="NCBI Taxonomy" id="118510"/>
    <lineage>
        <taxon>Eukaryota</taxon>
        <taxon>Viridiplantae</taxon>
        <taxon>Streptophyta</taxon>
        <taxon>Embryophyta</taxon>
        <taxon>Tracheophyta</taxon>
        <taxon>Spermatophyta</taxon>
        <taxon>Magnoliopsida</taxon>
        <taxon>eudicotyledons</taxon>
        <taxon>Gunneridae</taxon>
        <taxon>Pentapetalae</taxon>
        <taxon>asterids</taxon>
        <taxon>campanulids</taxon>
        <taxon>Asterales</taxon>
        <taxon>Asteraceae</taxon>
        <taxon>Asteroideae</taxon>
        <taxon>Anthemideae</taxon>
        <taxon>Anthemidinae</taxon>
        <taxon>Tanacetum</taxon>
    </lineage>
</organism>
<accession>A0A699XP49</accession>
<dbReference type="EMBL" id="BKCJ011886073">
    <property type="protein sequence ID" value="GFD61053.1"/>
    <property type="molecule type" value="Genomic_DNA"/>
</dbReference>
<reference evidence="1" key="1">
    <citation type="journal article" date="2019" name="Sci. Rep.">
        <title>Draft genome of Tanacetum cinerariifolium, the natural source of mosquito coil.</title>
        <authorList>
            <person name="Yamashiro T."/>
            <person name="Shiraishi A."/>
            <person name="Satake H."/>
            <person name="Nakayama K."/>
        </authorList>
    </citation>
    <scope>NUCLEOTIDE SEQUENCE</scope>
</reference>
<sequence length="39" mass="4193">MSGTTPGMSRRISSAVFDWRSSTSEELIDATGLDCTRLG</sequence>
<feature type="non-terminal residue" evidence="1">
    <location>
        <position position="39"/>
    </location>
</feature>
<evidence type="ECO:0000313" key="1">
    <source>
        <dbReference type="EMBL" id="GFD61053.1"/>
    </source>
</evidence>
<comment type="caution">
    <text evidence="1">The sequence shown here is derived from an EMBL/GenBank/DDBJ whole genome shotgun (WGS) entry which is preliminary data.</text>
</comment>
<gene>
    <name evidence="1" type="ORF">Tci_933022</name>
</gene>
<dbReference type="AlphaFoldDB" id="A0A699XP49"/>
<protein>
    <submittedName>
        <fullName evidence="1">Uncharacterized protein</fullName>
    </submittedName>
</protein>
<name>A0A699XP49_TANCI</name>
<proteinExistence type="predicted"/>